<dbReference type="AlphaFoldDB" id="A0A565CPF6"/>
<accession>A0A565CPF6</accession>
<gene>
    <name evidence="1" type="ORF">ANE_LOCUS25878</name>
</gene>
<keyword evidence="2" id="KW-1185">Reference proteome</keyword>
<reference evidence="1" key="1">
    <citation type="submission" date="2019-07" db="EMBL/GenBank/DDBJ databases">
        <authorList>
            <person name="Dittberner H."/>
        </authorList>
    </citation>
    <scope>NUCLEOTIDE SEQUENCE [LARGE SCALE GENOMIC DNA]</scope>
</reference>
<dbReference type="EMBL" id="CABITT030000008">
    <property type="protein sequence ID" value="VVB15434.1"/>
    <property type="molecule type" value="Genomic_DNA"/>
</dbReference>
<dbReference type="OrthoDB" id="1436891at2759"/>
<evidence type="ECO:0000313" key="1">
    <source>
        <dbReference type="EMBL" id="VVB15434.1"/>
    </source>
</evidence>
<proteinExistence type="predicted"/>
<name>A0A565CPF6_9BRAS</name>
<comment type="caution">
    <text evidence="1">The sequence shown here is derived from an EMBL/GenBank/DDBJ whole genome shotgun (WGS) entry which is preliminary data.</text>
</comment>
<sequence>MTPPTSLASTFSMILQEERHQNVTRAFDVRTDVVGFSIQAQLSYGHNRVPIVCSYCGKNGPPVKDCFQLHGFPESRGDHGVNRGRGGASWSCGRSGGCGNSYGATERMKLNRRTWSWVCSF</sequence>
<protein>
    <recommendedName>
        <fullName evidence="3">CCHC-type domain-containing protein</fullName>
    </recommendedName>
</protein>
<organism evidence="1 2">
    <name type="scientific">Arabis nemorensis</name>
    <dbReference type="NCBI Taxonomy" id="586526"/>
    <lineage>
        <taxon>Eukaryota</taxon>
        <taxon>Viridiplantae</taxon>
        <taxon>Streptophyta</taxon>
        <taxon>Embryophyta</taxon>
        <taxon>Tracheophyta</taxon>
        <taxon>Spermatophyta</taxon>
        <taxon>Magnoliopsida</taxon>
        <taxon>eudicotyledons</taxon>
        <taxon>Gunneridae</taxon>
        <taxon>Pentapetalae</taxon>
        <taxon>rosids</taxon>
        <taxon>malvids</taxon>
        <taxon>Brassicales</taxon>
        <taxon>Brassicaceae</taxon>
        <taxon>Arabideae</taxon>
        <taxon>Arabis</taxon>
    </lineage>
</organism>
<evidence type="ECO:0008006" key="3">
    <source>
        <dbReference type="Google" id="ProtNLM"/>
    </source>
</evidence>
<dbReference type="Proteomes" id="UP000489600">
    <property type="component" value="Unassembled WGS sequence"/>
</dbReference>
<evidence type="ECO:0000313" key="2">
    <source>
        <dbReference type="Proteomes" id="UP000489600"/>
    </source>
</evidence>